<keyword evidence="5" id="KW-0732">Signal</keyword>
<evidence type="ECO:0000259" key="6">
    <source>
        <dbReference type="PROSITE" id="PS51635"/>
    </source>
</evidence>
<feature type="short sequence motif" description="DGA/G" evidence="4">
    <location>
        <begin position="201"/>
        <end position="203"/>
    </location>
</feature>
<gene>
    <name evidence="7" type="ORF">EIC27_02955</name>
</gene>
<keyword evidence="2 4" id="KW-0442">Lipid degradation</keyword>
<evidence type="ECO:0000313" key="7">
    <source>
        <dbReference type="EMBL" id="RST67795.1"/>
    </source>
</evidence>
<dbReference type="SUPFAM" id="SSF52151">
    <property type="entry name" value="FabD/lysophospholipase-like"/>
    <property type="match status" value="1"/>
</dbReference>
<evidence type="ECO:0000256" key="3">
    <source>
        <dbReference type="ARBA" id="ARBA00023098"/>
    </source>
</evidence>
<dbReference type="OrthoDB" id="5290098at2"/>
<feature type="domain" description="PNPLA" evidence="6">
    <location>
        <begin position="48"/>
        <end position="214"/>
    </location>
</feature>
<dbReference type="InterPro" id="IPR050301">
    <property type="entry name" value="NTE"/>
</dbReference>
<name>A0A429XN22_9RICK</name>
<reference evidence="8" key="1">
    <citation type="submission" date="2018-11" db="EMBL/GenBank/DDBJ databases">
        <title>Phylogenetic, genomic, and biogeographic characterization of a novel and ubiquitous marine invertebrate-associated Rickettsiales parasite, Candidatus Marinoinvertebrata rohwerii, gen. nov., sp. nov.</title>
        <authorList>
            <person name="Klinges J.G."/>
            <person name="Rosales S.M."/>
            <person name="Mcminds R."/>
            <person name="Shaver E.C."/>
            <person name="Shantz A."/>
            <person name="Peters E.C."/>
            <person name="Burkepile D.E."/>
            <person name="Silliman B.R."/>
            <person name="Vega Thurber R.L."/>
        </authorList>
    </citation>
    <scope>NUCLEOTIDE SEQUENCE [LARGE SCALE GENOMIC DNA]</scope>
    <source>
        <strain evidence="8">a_cerv_44</strain>
    </source>
</reference>
<dbReference type="InterPro" id="IPR016035">
    <property type="entry name" value="Acyl_Trfase/lysoPLipase"/>
</dbReference>
<feature type="short sequence motif" description="GXSXG" evidence="4">
    <location>
        <begin position="79"/>
        <end position="83"/>
    </location>
</feature>
<feature type="signal peptide" evidence="5">
    <location>
        <begin position="1"/>
        <end position="26"/>
    </location>
</feature>
<protein>
    <recommendedName>
        <fullName evidence="6">PNPLA domain-containing protein</fullName>
    </recommendedName>
</protein>
<evidence type="ECO:0000256" key="4">
    <source>
        <dbReference type="PROSITE-ProRule" id="PRU01161"/>
    </source>
</evidence>
<evidence type="ECO:0000256" key="5">
    <source>
        <dbReference type="SAM" id="SignalP"/>
    </source>
</evidence>
<dbReference type="Pfam" id="PF01734">
    <property type="entry name" value="Patatin"/>
    <property type="match status" value="1"/>
</dbReference>
<evidence type="ECO:0000256" key="1">
    <source>
        <dbReference type="ARBA" id="ARBA00022801"/>
    </source>
</evidence>
<sequence length="309" mass="34510">MKIILKINKRAFCLLLLLLMSSCKYSNHKITEYPSQKTYLSKQVNIALVLSGAGSKGIVHAGVIAAFEKYNIPIDLIVGSSAGSLVVLLYADSKNYDKVKEILINANRKDFLQGSPTANFFSATLFNTPAGYRKFEKFLNLYVQSKNYEELKIPLVSIATDISFNKSTIFNSGPIKDSIFASCAIPGLYKPIKIGDKLFVDGGVISPVPVREAMRFKPKLIIAVNAVSPPPSNGILNNISILYRSSWVTYYQLSLEQENLADLSINIDTSKYDWLDNLSKKDKLNLFNIGFKEGERLIKNNLTKFREIT</sequence>
<proteinExistence type="predicted"/>
<dbReference type="GO" id="GO:0016042">
    <property type="term" value="P:lipid catabolic process"/>
    <property type="evidence" value="ECO:0007669"/>
    <property type="project" value="UniProtKB-UniRule"/>
</dbReference>
<dbReference type="PROSITE" id="PS51635">
    <property type="entry name" value="PNPLA"/>
    <property type="match status" value="1"/>
</dbReference>
<dbReference type="PANTHER" id="PTHR14226">
    <property type="entry name" value="NEUROPATHY TARGET ESTERASE/SWISS CHEESE D.MELANOGASTER"/>
    <property type="match status" value="1"/>
</dbReference>
<dbReference type="AlphaFoldDB" id="A0A429XN22"/>
<dbReference type="Proteomes" id="UP000279470">
    <property type="component" value="Unassembled WGS sequence"/>
</dbReference>
<evidence type="ECO:0000313" key="8">
    <source>
        <dbReference type="Proteomes" id="UP000279470"/>
    </source>
</evidence>
<dbReference type="EMBL" id="RXFM01000031">
    <property type="protein sequence ID" value="RST67795.1"/>
    <property type="molecule type" value="Genomic_DNA"/>
</dbReference>
<dbReference type="InterPro" id="IPR002641">
    <property type="entry name" value="PNPLA_dom"/>
</dbReference>
<dbReference type="PANTHER" id="PTHR14226:SF29">
    <property type="entry name" value="NEUROPATHY TARGET ESTERASE SWS"/>
    <property type="match status" value="1"/>
</dbReference>
<organism evidence="7 8">
    <name type="scientific">Candidatus Aquarickettsia rohweri</name>
    <dbReference type="NCBI Taxonomy" id="2602574"/>
    <lineage>
        <taxon>Bacteria</taxon>
        <taxon>Pseudomonadati</taxon>
        <taxon>Pseudomonadota</taxon>
        <taxon>Alphaproteobacteria</taxon>
        <taxon>Rickettsiales</taxon>
        <taxon>Candidatus Midichloriaceae</taxon>
        <taxon>Candidatus Aquarickettsia</taxon>
    </lineage>
</organism>
<dbReference type="GO" id="GO:0016787">
    <property type="term" value="F:hydrolase activity"/>
    <property type="evidence" value="ECO:0007669"/>
    <property type="project" value="UniProtKB-UniRule"/>
</dbReference>
<evidence type="ECO:0000256" key="2">
    <source>
        <dbReference type="ARBA" id="ARBA00022963"/>
    </source>
</evidence>
<feature type="short sequence motif" description="GXGXXG" evidence="4">
    <location>
        <begin position="52"/>
        <end position="57"/>
    </location>
</feature>
<keyword evidence="1 4" id="KW-0378">Hydrolase</keyword>
<feature type="chain" id="PRO_5019058969" description="PNPLA domain-containing protein" evidence="5">
    <location>
        <begin position="27"/>
        <end position="309"/>
    </location>
</feature>
<feature type="active site" description="Nucleophile" evidence="4">
    <location>
        <position position="81"/>
    </location>
</feature>
<keyword evidence="3 4" id="KW-0443">Lipid metabolism</keyword>
<accession>A0A429XN22</accession>
<comment type="caution">
    <text evidence="7">The sequence shown here is derived from an EMBL/GenBank/DDBJ whole genome shotgun (WGS) entry which is preliminary data.</text>
</comment>
<dbReference type="Gene3D" id="3.40.1090.10">
    <property type="entry name" value="Cytosolic phospholipase A2 catalytic domain"/>
    <property type="match status" value="1"/>
</dbReference>
<keyword evidence="8" id="KW-1185">Reference proteome</keyword>
<dbReference type="PROSITE" id="PS51257">
    <property type="entry name" value="PROKAR_LIPOPROTEIN"/>
    <property type="match status" value="1"/>
</dbReference>
<feature type="active site" description="Proton acceptor" evidence="4">
    <location>
        <position position="201"/>
    </location>
</feature>